<dbReference type="GO" id="GO:0042956">
    <property type="term" value="P:maltodextrin transmembrane transport"/>
    <property type="evidence" value="ECO:0007669"/>
    <property type="project" value="TreeGrafter"/>
</dbReference>
<keyword evidence="2" id="KW-0813">Transport</keyword>
<dbReference type="PANTHER" id="PTHR30061">
    <property type="entry name" value="MALTOSE-BINDING PERIPLASMIC PROTEIN"/>
    <property type="match status" value="1"/>
</dbReference>
<comment type="similarity">
    <text evidence="1">Belongs to the bacterial solute-binding protein 1 family.</text>
</comment>
<dbReference type="GO" id="GO:1901982">
    <property type="term" value="F:maltose binding"/>
    <property type="evidence" value="ECO:0007669"/>
    <property type="project" value="TreeGrafter"/>
</dbReference>
<dbReference type="GO" id="GO:0015768">
    <property type="term" value="P:maltose transport"/>
    <property type="evidence" value="ECO:0007669"/>
    <property type="project" value="TreeGrafter"/>
</dbReference>
<evidence type="ECO:0000313" key="4">
    <source>
        <dbReference type="EMBL" id="GAH87621.1"/>
    </source>
</evidence>
<keyword evidence="3" id="KW-0732">Signal</keyword>
<evidence type="ECO:0000256" key="1">
    <source>
        <dbReference type="ARBA" id="ARBA00008520"/>
    </source>
</evidence>
<dbReference type="AlphaFoldDB" id="X1IYU6"/>
<dbReference type="PANTHER" id="PTHR30061:SF50">
    <property type="entry name" value="MALTOSE_MALTODEXTRIN-BINDING PERIPLASMIC PROTEIN"/>
    <property type="match status" value="1"/>
</dbReference>
<gene>
    <name evidence="4" type="ORF">S03H2_65559</name>
</gene>
<dbReference type="InterPro" id="IPR006059">
    <property type="entry name" value="SBP"/>
</dbReference>
<dbReference type="Pfam" id="PF01547">
    <property type="entry name" value="SBP_bac_1"/>
    <property type="match status" value="1"/>
</dbReference>
<dbReference type="Gene3D" id="3.40.190.10">
    <property type="entry name" value="Periplasmic binding protein-like II"/>
    <property type="match status" value="1"/>
</dbReference>
<comment type="caution">
    <text evidence="4">The sequence shown here is derived from an EMBL/GenBank/DDBJ whole genome shotgun (WGS) entry which is preliminary data.</text>
</comment>
<sequence length="196" mass="22416">WIKATQFYQDLFNKYKISPLGMGPFQSPELFKAGKLAIILTGPWHIGNFNSVSNLNWIYVPHPYFEEGKPVTPTGSWHIGISKYSKHKEAAAEFVKFLTLKEGNIIYYKHDRNLSGNKYTLAYAKQEAEEIGDDAVLLVLFESENTAMIRPKTPGYLEWEKIVNRAFEDIRNGGNPEDVLKGAAQEIDRVLEKYIQ</sequence>
<feature type="non-terminal residue" evidence="4">
    <location>
        <position position="1"/>
    </location>
</feature>
<dbReference type="EMBL" id="BARU01042702">
    <property type="protein sequence ID" value="GAH87621.1"/>
    <property type="molecule type" value="Genomic_DNA"/>
</dbReference>
<name>X1IYU6_9ZZZZ</name>
<reference evidence="4" key="1">
    <citation type="journal article" date="2014" name="Front. Microbiol.">
        <title>High frequency of phylogenetically diverse reductive dehalogenase-homologous genes in deep subseafloor sedimentary metagenomes.</title>
        <authorList>
            <person name="Kawai M."/>
            <person name="Futagami T."/>
            <person name="Toyoda A."/>
            <person name="Takaki Y."/>
            <person name="Nishi S."/>
            <person name="Hori S."/>
            <person name="Arai W."/>
            <person name="Tsubouchi T."/>
            <person name="Morono Y."/>
            <person name="Uchiyama I."/>
            <person name="Ito T."/>
            <person name="Fujiyama A."/>
            <person name="Inagaki F."/>
            <person name="Takami H."/>
        </authorList>
    </citation>
    <scope>NUCLEOTIDE SEQUENCE</scope>
    <source>
        <strain evidence="4">Expedition CK06-06</strain>
    </source>
</reference>
<accession>X1IYU6</accession>
<evidence type="ECO:0000256" key="2">
    <source>
        <dbReference type="ARBA" id="ARBA00022448"/>
    </source>
</evidence>
<organism evidence="4">
    <name type="scientific">marine sediment metagenome</name>
    <dbReference type="NCBI Taxonomy" id="412755"/>
    <lineage>
        <taxon>unclassified sequences</taxon>
        <taxon>metagenomes</taxon>
        <taxon>ecological metagenomes</taxon>
    </lineage>
</organism>
<dbReference type="GO" id="GO:0055052">
    <property type="term" value="C:ATP-binding cassette (ABC) transporter complex, substrate-binding subunit-containing"/>
    <property type="evidence" value="ECO:0007669"/>
    <property type="project" value="TreeGrafter"/>
</dbReference>
<evidence type="ECO:0008006" key="5">
    <source>
        <dbReference type="Google" id="ProtNLM"/>
    </source>
</evidence>
<evidence type="ECO:0000256" key="3">
    <source>
        <dbReference type="ARBA" id="ARBA00022729"/>
    </source>
</evidence>
<proteinExistence type="inferred from homology"/>
<dbReference type="SUPFAM" id="SSF53850">
    <property type="entry name" value="Periplasmic binding protein-like II"/>
    <property type="match status" value="1"/>
</dbReference>
<protein>
    <recommendedName>
        <fullName evidence="5">Extracellular solute-binding protein</fullName>
    </recommendedName>
</protein>